<sequence>MNSEPTALIGVSTLSRTAINVAAESAKPADSNPAISPTQCGALARCLCGADGSVSGLKT</sequence>
<reference evidence="1" key="1">
    <citation type="submission" date="2020-05" db="EMBL/GenBank/DDBJ databases">
        <authorList>
            <person name="Chiriac C."/>
            <person name="Salcher M."/>
            <person name="Ghai R."/>
            <person name="Kavagutti S V."/>
        </authorList>
    </citation>
    <scope>NUCLEOTIDE SEQUENCE</scope>
</reference>
<proteinExistence type="predicted"/>
<dbReference type="EMBL" id="CAEZZK010000091">
    <property type="protein sequence ID" value="CAB4758836.1"/>
    <property type="molecule type" value="Genomic_DNA"/>
</dbReference>
<evidence type="ECO:0000313" key="1">
    <source>
        <dbReference type="EMBL" id="CAB4758836.1"/>
    </source>
</evidence>
<organism evidence="1">
    <name type="scientific">freshwater metagenome</name>
    <dbReference type="NCBI Taxonomy" id="449393"/>
    <lineage>
        <taxon>unclassified sequences</taxon>
        <taxon>metagenomes</taxon>
        <taxon>ecological metagenomes</taxon>
    </lineage>
</organism>
<dbReference type="AlphaFoldDB" id="A0A6J6UGV9"/>
<accession>A0A6J6UGV9</accession>
<gene>
    <name evidence="1" type="ORF">UFOPK2855_00559</name>
</gene>
<protein>
    <submittedName>
        <fullName evidence="1">Unannotated protein</fullName>
    </submittedName>
</protein>
<name>A0A6J6UGV9_9ZZZZ</name>